<organism evidence="11 12">
    <name type="scientific">Paracerasibacillus soli</name>
    <dbReference type="NCBI Taxonomy" id="480284"/>
    <lineage>
        <taxon>Bacteria</taxon>
        <taxon>Bacillati</taxon>
        <taxon>Bacillota</taxon>
        <taxon>Bacilli</taxon>
        <taxon>Bacillales</taxon>
        <taxon>Bacillaceae</taxon>
        <taxon>Paracerasibacillus</taxon>
    </lineage>
</organism>
<comment type="subcellular location">
    <subcellularLocation>
        <location evidence="1">Secreted</location>
        <location evidence="1">Cell wall</location>
        <topology evidence="1">Peptidoglycan-anchor</topology>
    </subcellularLocation>
</comment>
<protein>
    <submittedName>
        <fullName evidence="11">Alpha-amylase family glycosyl hydrolase</fullName>
    </submittedName>
</protein>
<dbReference type="InterPro" id="IPR019931">
    <property type="entry name" value="LPXTG_anchor"/>
</dbReference>
<dbReference type="Pfam" id="PF18033">
    <property type="entry name" value="SpuA_C"/>
    <property type="match status" value="1"/>
</dbReference>
<name>A0ABU5CUZ1_9BACI</name>
<dbReference type="InterPro" id="IPR006047">
    <property type="entry name" value="GH13_cat_dom"/>
</dbReference>
<keyword evidence="7" id="KW-1133">Transmembrane helix</keyword>
<proteinExistence type="predicted"/>
<dbReference type="GO" id="GO:0016787">
    <property type="term" value="F:hydrolase activity"/>
    <property type="evidence" value="ECO:0007669"/>
    <property type="project" value="UniProtKB-KW"/>
</dbReference>
<feature type="region of interest" description="Disordered" evidence="6">
    <location>
        <begin position="435"/>
        <end position="507"/>
    </location>
</feature>
<dbReference type="Pfam" id="PF00746">
    <property type="entry name" value="Gram_pos_anchor"/>
    <property type="match status" value="1"/>
</dbReference>
<comment type="caution">
    <text evidence="11">The sequence shown here is derived from an EMBL/GenBank/DDBJ whole genome shotgun (WGS) entry which is preliminary data.</text>
</comment>
<feature type="compositionally biased region" description="Polar residues" evidence="6">
    <location>
        <begin position="484"/>
        <end position="499"/>
    </location>
</feature>
<evidence type="ECO:0000256" key="7">
    <source>
        <dbReference type="SAM" id="Phobius"/>
    </source>
</evidence>
<keyword evidence="3" id="KW-0964">Secreted</keyword>
<dbReference type="InterPro" id="IPR017853">
    <property type="entry name" value="GH"/>
</dbReference>
<keyword evidence="4" id="KW-0732">Signal</keyword>
<dbReference type="PANTHER" id="PTHR43002">
    <property type="entry name" value="GLYCOGEN DEBRANCHING ENZYME"/>
    <property type="match status" value="1"/>
</dbReference>
<dbReference type="EMBL" id="JAWDIQ010000002">
    <property type="protein sequence ID" value="MDY0409223.1"/>
    <property type="molecule type" value="Genomic_DNA"/>
</dbReference>
<evidence type="ECO:0000256" key="3">
    <source>
        <dbReference type="ARBA" id="ARBA00022525"/>
    </source>
</evidence>
<gene>
    <name evidence="11" type="ORF">RWD45_12435</name>
</gene>
<dbReference type="Gene3D" id="2.60.40.1180">
    <property type="entry name" value="Golgi alpha-mannosidase II"/>
    <property type="match status" value="1"/>
</dbReference>
<dbReference type="SUPFAM" id="SSF51445">
    <property type="entry name" value="(Trans)glycosidases"/>
    <property type="match status" value="1"/>
</dbReference>
<keyword evidence="7" id="KW-0812">Transmembrane</keyword>
<dbReference type="RefSeq" id="WP_320380616.1">
    <property type="nucleotide sequence ID" value="NZ_JAWDIQ010000002.1"/>
</dbReference>
<sequence length="541" mass="60653">MHKRGMGVILDVVYNHTAKVDIFEDLVPNYYHFMDADGTPRTSFGGGRLGTTHKMSRKLLVDSITYWVDEFKIDGFRFDMMGDHDAETIQLAYDEAKQLNPNIIMIGEGWITYAGDEGDSVMPADQNWMQHTESVGVFSDEFRNELKSGFGSEGQPRFLTGGPRSTQQIFDNISAQPRNFLATNPGDVVQYIAAHDNLTLHDVIAQSIKRDPEYHQEEIHKRIRLGNAMVLTSQGTAFLHAGQEFGRTKQFRSKSDEQPYKSTYMTDENGDPFVYPYFIHDSYDSTDAINKIDWEMATNAEKYPIHNKTRDYTTGLIKLRRSTDAFSLGTMEEIDKQVTFINAPEIKAEDLIIGYQAVSSDQSEAFAVFINADDKERTLTLSDLDLTKGDVIVDGQLAGVVKIDNPKGVQITKDDITIDPLTTVIVKLVQEVIEDPKEPSYPDEPENPEIPSNPKEPDVPAIPDNSDKNDEHVIGGENNHHNDTGTVNETDNTGQQASNKDPDGKKLPKTATTLYNLLLIGLTFFAAGLILLYGRKRVKKE</sequence>
<dbReference type="Gene3D" id="3.20.20.80">
    <property type="entry name" value="Glycosidases"/>
    <property type="match status" value="1"/>
</dbReference>
<evidence type="ECO:0000256" key="5">
    <source>
        <dbReference type="ARBA" id="ARBA00023088"/>
    </source>
</evidence>
<feature type="domain" description="Gram-positive cocci surface proteins LPxTG" evidence="9">
    <location>
        <begin position="502"/>
        <end position="540"/>
    </location>
</feature>
<evidence type="ECO:0000256" key="4">
    <source>
        <dbReference type="ARBA" id="ARBA00022729"/>
    </source>
</evidence>
<keyword evidence="2" id="KW-0134">Cell wall</keyword>
<feature type="domain" description="SpuA C-terminal" evidence="10">
    <location>
        <begin position="337"/>
        <end position="428"/>
    </location>
</feature>
<dbReference type="NCBIfam" id="TIGR01167">
    <property type="entry name" value="LPXTG_anchor"/>
    <property type="match status" value="1"/>
</dbReference>
<dbReference type="Proteomes" id="UP001275315">
    <property type="component" value="Unassembled WGS sequence"/>
</dbReference>
<evidence type="ECO:0000259" key="9">
    <source>
        <dbReference type="Pfam" id="PF00746"/>
    </source>
</evidence>
<dbReference type="InterPro" id="IPR040806">
    <property type="entry name" value="SpuA_C"/>
</dbReference>
<keyword evidence="7" id="KW-0472">Membrane</keyword>
<evidence type="ECO:0000256" key="2">
    <source>
        <dbReference type="ARBA" id="ARBA00022512"/>
    </source>
</evidence>
<dbReference type="Pfam" id="PF00128">
    <property type="entry name" value="Alpha-amylase"/>
    <property type="match status" value="1"/>
</dbReference>
<evidence type="ECO:0000259" key="8">
    <source>
        <dbReference type="Pfam" id="PF00128"/>
    </source>
</evidence>
<keyword evidence="12" id="KW-1185">Reference proteome</keyword>
<feature type="domain" description="Glycosyl hydrolase family 13 catalytic" evidence="8">
    <location>
        <begin position="49"/>
        <end position="259"/>
    </location>
</feature>
<feature type="compositionally biased region" description="Basic and acidic residues" evidence="6">
    <location>
        <begin position="465"/>
        <end position="483"/>
    </location>
</feature>
<evidence type="ECO:0000313" key="11">
    <source>
        <dbReference type="EMBL" id="MDY0409223.1"/>
    </source>
</evidence>
<evidence type="ECO:0000256" key="1">
    <source>
        <dbReference type="ARBA" id="ARBA00004168"/>
    </source>
</evidence>
<accession>A0ABU5CUZ1</accession>
<keyword evidence="11" id="KW-0378">Hydrolase</keyword>
<keyword evidence="5" id="KW-0572">Peptidoglycan-anchor</keyword>
<evidence type="ECO:0000259" key="10">
    <source>
        <dbReference type="Pfam" id="PF18033"/>
    </source>
</evidence>
<evidence type="ECO:0000256" key="6">
    <source>
        <dbReference type="SAM" id="MobiDB-lite"/>
    </source>
</evidence>
<feature type="transmembrane region" description="Helical" evidence="7">
    <location>
        <begin position="514"/>
        <end position="534"/>
    </location>
</feature>
<reference evidence="11 12" key="1">
    <citation type="submission" date="2023-10" db="EMBL/GenBank/DDBJ databases">
        <title>Virgibacillus soli CC-YMP-6 genome.</title>
        <authorList>
            <person name="Miliotis G."/>
            <person name="Sengupta P."/>
            <person name="Hameed A."/>
            <person name="Chuvochina M."/>
            <person name="Mcdonagh F."/>
            <person name="Simpson A.C."/>
            <person name="Singh N.K."/>
            <person name="Rekha P.D."/>
            <person name="Raman K."/>
            <person name="Hugenholtz P."/>
            <person name="Venkateswaran K."/>
        </authorList>
    </citation>
    <scope>NUCLEOTIDE SEQUENCE [LARGE SCALE GENOMIC DNA]</scope>
    <source>
        <strain evidence="11 12">CC-YMP-6</strain>
    </source>
</reference>
<dbReference type="InterPro" id="IPR013780">
    <property type="entry name" value="Glyco_hydro_b"/>
</dbReference>
<evidence type="ECO:0000313" key="12">
    <source>
        <dbReference type="Proteomes" id="UP001275315"/>
    </source>
</evidence>